<dbReference type="SUPFAM" id="SSF56601">
    <property type="entry name" value="beta-lactamase/transpeptidase-like"/>
    <property type="match status" value="1"/>
</dbReference>
<dbReference type="RefSeq" id="WP_076599273.1">
    <property type="nucleotide sequence ID" value="NZ_CP046976.1"/>
</dbReference>
<accession>A0A1N7JDJ2</accession>
<dbReference type="Gene3D" id="3.40.710.10">
    <property type="entry name" value="DD-peptidase/beta-lactamase superfamily"/>
    <property type="match status" value="1"/>
</dbReference>
<feature type="compositionally biased region" description="Low complexity" evidence="1">
    <location>
        <begin position="35"/>
        <end position="48"/>
    </location>
</feature>
<evidence type="ECO:0000313" key="2">
    <source>
        <dbReference type="EMBL" id="SIS47344.1"/>
    </source>
</evidence>
<dbReference type="PROSITE" id="PS51257">
    <property type="entry name" value="PROKAR_LIPOPROTEIN"/>
    <property type="match status" value="1"/>
</dbReference>
<dbReference type="AlphaFoldDB" id="A0A1N7JDJ2"/>
<sequence length="283" mass="28822">MRRTLAGGALGVALGLTACTIDQPLEEPATVEVTTVTETASTEQTTPEAPEKREPSGSDVTAELTSAVDQVVAAHGGTAAVSVGESSAGDASGFASWSTMKVPVAIAALREHPEMTVEATNAIEVSDNGAADMLWNTTSPEAVEAVLAEGGTPVPVERNITRPGFSTFGQTQWSVADQARFASNLACVNGSAPILVMMGNVAQNYGLGTIPGARFKGGWGPSISGAYEVRQLGLVPDANGRIIPVAIAASAADGTYESAQVMLTQLVVELGPALDAAPEAACR</sequence>
<dbReference type="Proteomes" id="UP000186292">
    <property type="component" value="Unassembled WGS sequence"/>
</dbReference>
<reference evidence="3" key="1">
    <citation type="submission" date="2017-01" db="EMBL/GenBank/DDBJ databases">
        <authorList>
            <person name="Varghese N."/>
            <person name="Submissions S."/>
        </authorList>
    </citation>
    <scope>NUCLEOTIDE SEQUENCE [LARGE SCALE GENOMIC DNA]</scope>
    <source>
        <strain evidence="3">DSM 44531</strain>
    </source>
</reference>
<dbReference type="STRING" id="1161099.SAMN05444817_10622"/>
<dbReference type="InterPro" id="IPR012338">
    <property type="entry name" value="Beta-lactam/transpept-like"/>
</dbReference>
<evidence type="ECO:0000256" key="1">
    <source>
        <dbReference type="SAM" id="MobiDB-lite"/>
    </source>
</evidence>
<dbReference type="EMBL" id="FTOF01000006">
    <property type="protein sequence ID" value="SIS47344.1"/>
    <property type="molecule type" value="Genomic_DNA"/>
</dbReference>
<name>A0A1N7JDJ2_9CORY</name>
<keyword evidence="3" id="KW-1185">Reference proteome</keyword>
<protein>
    <submittedName>
        <fullName evidence="2">Beta-lactamase enzyme family protein</fullName>
    </submittedName>
</protein>
<proteinExistence type="predicted"/>
<evidence type="ECO:0000313" key="3">
    <source>
        <dbReference type="Proteomes" id="UP000186292"/>
    </source>
</evidence>
<gene>
    <name evidence="2" type="ORF">SAMN05444817_10622</name>
</gene>
<feature type="region of interest" description="Disordered" evidence="1">
    <location>
        <begin position="35"/>
        <end position="61"/>
    </location>
</feature>
<organism evidence="2 3">
    <name type="scientific">Corynebacterium appendicis CIP 107643</name>
    <dbReference type="NCBI Taxonomy" id="1161099"/>
    <lineage>
        <taxon>Bacteria</taxon>
        <taxon>Bacillati</taxon>
        <taxon>Actinomycetota</taxon>
        <taxon>Actinomycetes</taxon>
        <taxon>Mycobacteriales</taxon>
        <taxon>Corynebacteriaceae</taxon>
        <taxon>Corynebacterium</taxon>
    </lineage>
</organism>